<evidence type="ECO:0000313" key="2">
    <source>
        <dbReference type="Proteomes" id="UP000595897"/>
    </source>
</evidence>
<accession>A0A7R7EHP0</accession>
<gene>
    <name evidence="1" type="ORF">bsdtb5_07200</name>
</gene>
<dbReference type="AlphaFoldDB" id="A0A7R7EHP0"/>
<dbReference type="RefSeq" id="WP_271714704.1">
    <property type="nucleotide sequence ID" value="NZ_AP024169.1"/>
</dbReference>
<organism evidence="1 2">
    <name type="scientific">Anaeromicropila herbilytica</name>
    <dbReference type="NCBI Taxonomy" id="2785025"/>
    <lineage>
        <taxon>Bacteria</taxon>
        <taxon>Bacillati</taxon>
        <taxon>Bacillota</taxon>
        <taxon>Clostridia</taxon>
        <taxon>Lachnospirales</taxon>
        <taxon>Lachnospiraceae</taxon>
        <taxon>Anaeromicropila</taxon>
    </lineage>
</organism>
<proteinExistence type="predicted"/>
<sequence>MRVTGYTPMSLLDAMQGTKSSSIYSNPYANSTGLVHNWMSASTKAKLNQSTLNAYKKTDSLYTATKNAAVGVREHSEKLANTSADSVFAKAEAGDKSGAMNEINNFIKDYNGMLHNMSITGQSSSNILYKNQLHNNAIANKESLNAIGITVQKDGTLAVNQKTLENSKVEDLEKVFQGASSFAGNASVKSIYVEANAVEAMSEQNSMYSYLSSGYNNLGGYSSLLGSSSYGSGGFNSLLSSFLDSTI</sequence>
<reference evidence="1 2" key="1">
    <citation type="submission" date="2020-11" db="EMBL/GenBank/DDBJ databases">
        <title>Draft genome sequencing of a Lachnospiraceae strain isolated from anoxic soil subjected to BSD treatment.</title>
        <authorList>
            <person name="Uek A."/>
            <person name="Tonouchi A."/>
        </authorList>
    </citation>
    <scope>NUCLEOTIDE SEQUENCE [LARGE SCALE GENOMIC DNA]</scope>
    <source>
        <strain evidence="1 2">TB5</strain>
    </source>
</reference>
<dbReference type="KEGG" id="ahb:bsdtb5_07200"/>
<protein>
    <recommendedName>
        <fullName evidence="3">Flagellar hook-associated protein 2 C-terminal domain-containing protein</fullName>
    </recommendedName>
</protein>
<dbReference type="EMBL" id="AP024169">
    <property type="protein sequence ID" value="BCN29425.1"/>
    <property type="molecule type" value="Genomic_DNA"/>
</dbReference>
<keyword evidence="2" id="KW-1185">Reference proteome</keyword>
<evidence type="ECO:0008006" key="3">
    <source>
        <dbReference type="Google" id="ProtNLM"/>
    </source>
</evidence>
<evidence type="ECO:0000313" key="1">
    <source>
        <dbReference type="EMBL" id="BCN29425.1"/>
    </source>
</evidence>
<name>A0A7R7EHP0_9FIRM</name>
<dbReference type="Proteomes" id="UP000595897">
    <property type="component" value="Chromosome"/>
</dbReference>